<dbReference type="SUPFAM" id="SSF56399">
    <property type="entry name" value="ADP-ribosylation"/>
    <property type="match status" value="1"/>
</dbReference>
<dbReference type="CDD" id="cd00024">
    <property type="entry name" value="CD_CSD"/>
    <property type="match status" value="1"/>
</dbReference>
<dbReference type="SMART" id="SM00298">
    <property type="entry name" value="CHROMO"/>
    <property type="match status" value="1"/>
</dbReference>
<proteinExistence type="predicted"/>
<dbReference type="InterPro" id="IPR016197">
    <property type="entry name" value="Chromo-like_dom_sf"/>
</dbReference>
<sequence>MPFNPQVVIEDDDEFEEGDEGLDMEMLSRDETMNAMMVQTEGLLQELDALGAWYDEAVRDAQAYMQHQMGDELDVMEEVCKVSSGELMYRDESGFSNASDEWVIEKILQRKRYQGEQYYLVKWKGYASPSWELEQDLDSQGYGGWLEKFVVEAAVRCREQGAAKVLQPTEEKQCRVPRSEPFRVAGPGEFSPEIYWHNFQLRIAEAFKQAGACVSRIQNIVDPSRSRTFMCRWMKSRQHDKAAVPVMLFHCTPNHNIPGIVKNGLVVPGTGHNVTVANGSAYGVGIYTARSPLTGFCRGGNYAFVCAGLVGPRFLGTADHGSIVVFFDPDTVLPCFLVEIHTCTYGNKCAGQPQYVSQLYKPNMWPPSDRGYHHPSHVQGSAGPVSNVQKYYPVIPKVEGDEGNWADHAMAKPISKKQLKRCAKRVKMLYKQGQLKQVRNKR</sequence>
<dbReference type="InterPro" id="IPR000953">
    <property type="entry name" value="Chromo/chromo_shadow_dom"/>
</dbReference>
<feature type="domain" description="Chromo" evidence="1">
    <location>
        <begin position="102"/>
        <end position="137"/>
    </location>
</feature>
<organism evidence="2">
    <name type="scientific">Eutreptiella gymnastica</name>
    <dbReference type="NCBI Taxonomy" id="73025"/>
    <lineage>
        <taxon>Eukaryota</taxon>
        <taxon>Discoba</taxon>
        <taxon>Euglenozoa</taxon>
        <taxon>Euglenida</taxon>
        <taxon>Spirocuta</taxon>
        <taxon>Euglenophyceae</taxon>
        <taxon>Eutreptiales</taxon>
        <taxon>Eutreptiaceae</taxon>
        <taxon>Eutreptiella</taxon>
    </lineage>
</organism>
<evidence type="ECO:0000313" key="2">
    <source>
        <dbReference type="EMBL" id="CAE0804070.1"/>
    </source>
</evidence>
<dbReference type="SUPFAM" id="SSF54160">
    <property type="entry name" value="Chromo domain-like"/>
    <property type="match status" value="1"/>
</dbReference>
<evidence type="ECO:0000259" key="1">
    <source>
        <dbReference type="PROSITE" id="PS50013"/>
    </source>
</evidence>
<dbReference type="EMBL" id="HBJA01044015">
    <property type="protein sequence ID" value="CAE0804070.1"/>
    <property type="molecule type" value="Transcribed_RNA"/>
</dbReference>
<dbReference type="InterPro" id="IPR023780">
    <property type="entry name" value="Chromo_domain"/>
</dbReference>
<dbReference type="Gene3D" id="2.40.50.40">
    <property type="match status" value="1"/>
</dbReference>
<dbReference type="Gene3D" id="3.90.228.10">
    <property type="match status" value="1"/>
</dbReference>
<dbReference type="Pfam" id="PF00385">
    <property type="entry name" value="Chromo"/>
    <property type="match status" value="1"/>
</dbReference>
<reference evidence="2" key="1">
    <citation type="submission" date="2021-01" db="EMBL/GenBank/DDBJ databases">
        <authorList>
            <person name="Corre E."/>
            <person name="Pelletier E."/>
            <person name="Niang G."/>
            <person name="Scheremetjew M."/>
            <person name="Finn R."/>
            <person name="Kale V."/>
            <person name="Holt S."/>
            <person name="Cochrane G."/>
            <person name="Meng A."/>
            <person name="Brown T."/>
            <person name="Cohen L."/>
        </authorList>
    </citation>
    <scope>NUCLEOTIDE SEQUENCE</scope>
    <source>
        <strain evidence="2">CCMP1594</strain>
    </source>
</reference>
<dbReference type="AlphaFoldDB" id="A0A7S4CSJ1"/>
<protein>
    <recommendedName>
        <fullName evidence="1">Chromo domain-containing protein</fullName>
    </recommendedName>
</protein>
<gene>
    <name evidence="2" type="ORF">EGYM00163_LOCUS15194</name>
</gene>
<accession>A0A7S4CSJ1</accession>
<name>A0A7S4CSJ1_9EUGL</name>
<dbReference type="PROSITE" id="PS50013">
    <property type="entry name" value="CHROMO_2"/>
    <property type="match status" value="1"/>
</dbReference>